<protein>
    <submittedName>
        <fullName evidence="11">CTF/NF-I domain-containing protein</fullName>
    </submittedName>
</protein>
<sequence length="960" mass="104241">MASKASHNHQQQQRNSYIAKEEGTGGSSRWHNRTPSSPSNSAHSNNNIGTSLASSIRHDQQLSFHDEASHSEEFHPFVEDLLPHVREFAFVWFNLQAAKRRHNKRCDQSMTLDEERRTKESLMEERPDEKQKWAARLLGKLRKDIQPQYRDIFVQYITDPRQQRALCVLSNPDQKGKMRRIDCLRQADKVWRLDLVMGIPLESTDGERLEKYNTCKFPSLCVNPYHISIAIRELDLWLANYIFTTDPEKPELRPKDDDVSDNEGIWGTGVFSAFELKKLHKPSILSGIGVPIKAKQFTGVAALVGDDGNLVRKTSSSGIVSGLPKPVALSVSSVSTTATIPNYMECNSCDGSSSGAGIGNNIKQEQHQLLDKHNNVQRQQHQQSRHQACSSAAYGTLSAVAAAAHVAFITPVEVNGAKNGADDVMVVDRNGGEQLTARQQQSVQSVAEQKMVPGAVGIKTTYTVRMQQQLQQQQQQQSMQVAEQQQQYAGGVHQQFHHQQSSSNNLQQKTFPSVGSAFSAPTPAAAQLVQRRHTTAAPSSSSLPSSVASAAAVVSSMANYAPTDQQQQQSLHFATSIIKVHYTKEMPSRSPPQQSSFQQLQTAHGPPTSLNATAMLCGGTTAAPSSSVGCGVVGLDRSSRRRSGERTDASNSFAPLISSRKRVAVVAAPPQPEDQQQSLRKEERMDAVITTVAAGGGGGLLEEDDVDVDGHDNQRHQQQRQDEAVNDDHQQHHHHVDHHQQQQHHSVVSATCLNVHQPLPQHKYEQPVLVSPIKEFISRPTEAARLITPRPIIPNFVGDLFTASAFLRNGYQSTLTSPIPFFSSPLTTPRGTPIPGGSRLSGASTSVDDYGSLMQSMLATSSNSNGVPLLHCFNRITSNTTSPTMVDSTTSQCGAMPPDSTVAVTSADSTRVNVAGATSSSSAFCASSSSMAAAAFSLMAPAVGSSSSGDGSTKTRSSHD</sequence>
<feature type="region of interest" description="Disordered" evidence="8">
    <location>
        <begin position="664"/>
        <end position="683"/>
    </location>
</feature>
<evidence type="ECO:0000256" key="2">
    <source>
        <dbReference type="ARBA" id="ARBA00022705"/>
    </source>
</evidence>
<dbReference type="PROSITE" id="PS51080">
    <property type="entry name" value="CTF_NFI_2"/>
    <property type="match status" value="1"/>
</dbReference>
<dbReference type="GO" id="GO:0000981">
    <property type="term" value="F:DNA-binding transcription factor activity, RNA polymerase II-specific"/>
    <property type="evidence" value="ECO:0007669"/>
    <property type="project" value="TreeGrafter"/>
</dbReference>
<feature type="region of interest" description="Disordered" evidence="8">
    <location>
        <begin position="489"/>
        <end position="546"/>
    </location>
</feature>
<dbReference type="PANTHER" id="PTHR11492:SF8">
    <property type="entry name" value="NUCLEAR FACTOR I, ISOFORM B"/>
    <property type="match status" value="1"/>
</dbReference>
<keyword evidence="2" id="KW-0235">DNA replication</keyword>
<evidence type="ECO:0000256" key="4">
    <source>
        <dbReference type="ARBA" id="ARBA00023125"/>
    </source>
</evidence>
<dbReference type="PANTHER" id="PTHR11492">
    <property type="entry name" value="NUCLEAR FACTOR I"/>
    <property type="match status" value="1"/>
</dbReference>
<evidence type="ECO:0000256" key="1">
    <source>
        <dbReference type="ARBA" id="ARBA00004123"/>
    </source>
</evidence>
<feature type="compositionally biased region" description="Low complexity" evidence="8">
    <location>
        <begin position="536"/>
        <end position="546"/>
    </location>
</feature>
<dbReference type="InterPro" id="IPR019548">
    <property type="entry name" value="CTF/NFI_DNA-bd_N"/>
</dbReference>
<keyword evidence="6" id="KW-0804">Transcription</keyword>
<accession>A0A183BWI3</accession>
<feature type="region of interest" description="Disordered" evidence="8">
    <location>
        <begin position="585"/>
        <end position="607"/>
    </location>
</feature>
<reference evidence="10" key="1">
    <citation type="submission" date="2014-05" db="EMBL/GenBank/DDBJ databases">
        <title>The genome and life-stage specific transcriptomes of Globodera pallida elucidate key aspects of plant parasitism by a cyst nematode.</title>
        <authorList>
            <person name="Cotton J.A."/>
            <person name="Lilley C.J."/>
            <person name="Jones L.M."/>
            <person name="Kikuchi T."/>
            <person name="Reid A.J."/>
            <person name="Thorpe P."/>
            <person name="Tsai I.J."/>
            <person name="Beasley H."/>
            <person name="Blok V."/>
            <person name="Cock P.J.A."/>
            <person name="Van den Akker S.E."/>
            <person name="Holroyd N."/>
            <person name="Hunt M."/>
            <person name="Mantelin S."/>
            <person name="Naghra H."/>
            <person name="Pain A."/>
            <person name="Palomares-Rius J.E."/>
            <person name="Zarowiecki M."/>
            <person name="Berriman M."/>
            <person name="Jones J.T."/>
            <person name="Urwin P.E."/>
        </authorList>
    </citation>
    <scope>NUCLEOTIDE SEQUENCE [LARGE SCALE GENOMIC DNA]</scope>
    <source>
        <strain evidence="10">Lindley</strain>
    </source>
</reference>
<evidence type="ECO:0000256" key="8">
    <source>
        <dbReference type="SAM" id="MobiDB-lite"/>
    </source>
</evidence>
<dbReference type="WBParaSite" id="GPLIN_000497200">
    <property type="protein sequence ID" value="GPLIN_000497200"/>
    <property type="gene ID" value="GPLIN_000497200"/>
</dbReference>
<feature type="compositionally biased region" description="Low complexity" evidence="8">
    <location>
        <begin position="489"/>
        <end position="508"/>
    </location>
</feature>
<comment type="subcellular location">
    <subcellularLocation>
        <location evidence="1">Nucleus</location>
    </subcellularLocation>
</comment>
<keyword evidence="4" id="KW-0238">DNA-binding</keyword>
<proteinExistence type="predicted"/>
<dbReference type="InterPro" id="IPR036578">
    <property type="entry name" value="SMAD_MH1_sf"/>
</dbReference>
<keyword evidence="5" id="KW-0010">Activator</keyword>
<dbReference type="GO" id="GO:0045893">
    <property type="term" value="P:positive regulation of DNA-templated transcription"/>
    <property type="evidence" value="ECO:0007669"/>
    <property type="project" value="UniProtKB-ARBA"/>
</dbReference>
<keyword evidence="3" id="KW-0805">Transcription regulation</keyword>
<evidence type="ECO:0000256" key="6">
    <source>
        <dbReference type="ARBA" id="ARBA00023163"/>
    </source>
</evidence>
<feature type="domain" description="CTF/NF-I" evidence="9">
    <location>
        <begin position="63"/>
        <end position="253"/>
    </location>
</feature>
<reference evidence="11" key="2">
    <citation type="submission" date="2016-06" db="UniProtKB">
        <authorList>
            <consortium name="WormBaseParasite"/>
        </authorList>
    </citation>
    <scope>IDENTIFICATION</scope>
</reference>
<dbReference type="InterPro" id="IPR020604">
    <property type="entry name" value="CTF/NFI_DNA-bd-dom"/>
</dbReference>
<dbReference type="SMART" id="SM00523">
    <property type="entry name" value="DWA"/>
    <property type="match status" value="1"/>
</dbReference>
<dbReference type="GO" id="GO:0005634">
    <property type="term" value="C:nucleus"/>
    <property type="evidence" value="ECO:0007669"/>
    <property type="project" value="UniProtKB-SubCell"/>
</dbReference>
<dbReference type="InterPro" id="IPR000647">
    <property type="entry name" value="CTF/NFI"/>
</dbReference>
<evidence type="ECO:0000313" key="10">
    <source>
        <dbReference type="Proteomes" id="UP000050741"/>
    </source>
</evidence>
<dbReference type="Proteomes" id="UP000050741">
    <property type="component" value="Unassembled WGS sequence"/>
</dbReference>
<dbReference type="Pfam" id="PF10524">
    <property type="entry name" value="NfI_DNAbd_pre-N"/>
    <property type="match status" value="1"/>
</dbReference>
<feature type="region of interest" description="Disordered" evidence="8">
    <location>
        <begin position="693"/>
        <end position="746"/>
    </location>
</feature>
<feature type="compositionally biased region" description="Basic and acidic residues" evidence="8">
    <location>
        <begin position="708"/>
        <end position="730"/>
    </location>
</feature>
<evidence type="ECO:0000256" key="5">
    <source>
        <dbReference type="ARBA" id="ARBA00023159"/>
    </source>
</evidence>
<dbReference type="GO" id="GO:0051239">
    <property type="term" value="P:regulation of multicellular organismal process"/>
    <property type="evidence" value="ECO:0007669"/>
    <property type="project" value="UniProtKB-ARBA"/>
</dbReference>
<dbReference type="InterPro" id="IPR003619">
    <property type="entry name" value="MAD_homology1_Dwarfin-type"/>
</dbReference>
<name>A0A183BWI3_GLOPA</name>
<keyword evidence="10" id="KW-1185">Reference proteome</keyword>
<dbReference type="Pfam" id="PF03165">
    <property type="entry name" value="MH1"/>
    <property type="match status" value="1"/>
</dbReference>
<dbReference type="AlphaFoldDB" id="A0A183BWI3"/>
<evidence type="ECO:0000256" key="3">
    <source>
        <dbReference type="ARBA" id="ARBA00023015"/>
    </source>
</evidence>
<organism evidence="10 11">
    <name type="scientific">Globodera pallida</name>
    <name type="common">Potato cyst nematode worm</name>
    <name type="synonym">Heterodera pallida</name>
    <dbReference type="NCBI Taxonomy" id="36090"/>
    <lineage>
        <taxon>Eukaryota</taxon>
        <taxon>Metazoa</taxon>
        <taxon>Ecdysozoa</taxon>
        <taxon>Nematoda</taxon>
        <taxon>Chromadorea</taxon>
        <taxon>Rhabditida</taxon>
        <taxon>Tylenchina</taxon>
        <taxon>Tylenchomorpha</taxon>
        <taxon>Tylenchoidea</taxon>
        <taxon>Heteroderidae</taxon>
        <taxon>Heteroderinae</taxon>
        <taxon>Globodera</taxon>
    </lineage>
</organism>
<evidence type="ECO:0000313" key="11">
    <source>
        <dbReference type="WBParaSite" id="GPLIN_000497200"/>
    </source>
</evidence>
<dbReference type="SUPFAM" id="SSF56366">
    <property type="entry name" value="SMAD MH1 domain"/>
    <property type="match status" value="1"/>
</dbReference>
<evidence type="ECO:0000259" key="9">
    <source>
        <dbReference type="PROSITE" id="PS51080"/>
    </source>
</evidence>
<dbReference type="GO" id="GO:0000978">
    <property type="term" value="F:RNA polymerase II cis-regulatory region sequence-specific DNA binding"/>
    <property type="evidence" value="ECO:0007669"/>
    <property type="project" value="TreeGrafter"/>
</dbReference>
<feature type="compositionally biased region" description="Low complexity" evidence="8">
    <location>
        <begin position="35"/>
        <end position="47"/>
    </location>
</feature>
<keyword evidence="7" id="KW-0539">Nucleus</keyword>
<evidence type="ECO:0000256" key="7">
    <source>
        <dbReference type="ARBA" id="ARBA00023242"/>
    </source>
</evidence>
<feature type="region of interest" description="Disordered" evidence="8">
    <location>
        <begin position="1"/>
        <end position="50"/>
    </location>
</feature>
<dbReference type="GO" id="GO:0006260">
    <property type="term" value="P:DNA replication"/>
    <property type="evidence" value="ECO:0007669"/>
    <property type="project" value="UniProtKB-KW"/>
</dbReference>